<feature type="chain" id="PRO_5015203652" evidence="2">
    <location>
        <begin position="24"/>
        <end position="450"/>
    </location>
</feature>
<dbReference type="InParanoid" id="A0A2P6N4H5"/>
<dbReference type="Proteomes" id="UP000241769">
    <property type="component" value="Unassembled WGS sequence"/>
</dbReference>
<protein>
    <submittedName>
        <fullName evidence="3">Uncharacterized protein</fullName>
    </submittedName>
</protein>
<evidence type="ECO:0000256" key="1">
    <source>
        <dbReference type="SAM" id="MobiDB-lite"/>
    </source>
</evidence>
<accession>A0A2P6N4H5</accession>
<keyword evidence="2" id="KW-0732">Signal</keyword>
<sequence length="450" mass="48476">MDISNRRALILAVISLLSLIVSGSDESSVFQFYQTLSTTNQQVDIFQQSSILYINNTGYAFTFGLHVYVTDLFPFLNASQTEPPDINTYAGYTQTYTLSAPSSESFNSASFYTSASNASNSGCYVTGTNYIFQYDANTWALKRSIPSPQSDGLENTFIDGKLMFASLRAQNLIYVFDLEAFTLGTTKNYTVPFVTKATLIDSSRHLGYFFSSEGQVQVWNTSALNVYRNLDLNAGSGVDYQLTSVYLDEVRQILYVGMNSGTNGPPILQIIDLTATYRSSDGVPVLISQVVLDSNPLSWTSLFVDTAGGQAFAGLIDGNNGQFCRVDLSTYAVVETIYVAVGDNGHVALSFRLGVQRQSLVLYSESAINVYTYPAISTGVTSTTTVTSSNAITSSASSSDATTSTSNASTSSDNLTLSTGPIGSSTDIKRGSAVRASLSIFTLLVSFLLL</sequence>
<dbReference type="InterPro" id="IPR011044">
    <property type="entry name" value="Quino_amine_DH_bsu"/>
</dbReference>
<evidence type="ECO:0000313" key="4">
    <source>
        <dbReference type="Proteomes" id="UP000241769"/>
    </source>
</evidence>
<proteinExistence type="predicted"/>
<organism evidence="3 4">
    <name type="scientific">Planoprotostelium fungivorum</name>
    <dbReference type="NCBI Taxonomy" id="1890364"/>
    <lineage>
        <taxon>Eukaryota</taxon>
        <taxon>Amoebozoa</taxon>
        <taxon>Evosea</taxon>
        <taxon>Variosea</taxon>
        <taxon>Cavosteliida</taxon>
        <taxon>Cavosteliaceae</taxon>
        <taxon>Planoprotostelium</taxon>
    </lineage>
</organism>
<gene>
    <name evidence="3" type="ORF">PROFUN_01032</name>
</gene>
<name>A0A2P6N4H5_9EUKA</name>
<evidence type="ECO:0000256" key="2">
    <source>
        <dbReference type="SAM" id="SignalP"/>
    </source>
</evidence>
<dbReference type="AlphaFoldDB" id="A0A2P6N4H5"/>
<comment type="caution">
    <text evidence="3">The sequence shown here is derived from an EMBL/GenBank/DDBJ whole genome shotgun (WGS) entry which is preliminary data.</text>
</comment>
<evidence type="ECO:0000313" key="3">
    <source>
        <dbReference type="EMBL" id="PRP78859.1"/>
    </source>
</evidence>
<feature type="region of interest" description="Disordered" evidence="1">
    <location>
        <begin position="394"/>
        <end position="416"/>
    </location>
</feature>
<dbReference type="SUPFAM" id="SSF50969">
    <property type="entry name" value="YVTN repeat-like/Quinoprotein amine dehydrogenase"/>
    <property type="match status" value="1"/>
</dbReference>
<feature type="signal peptide" evidence="2">
    <location>
        <begin position="1"/>
        <end position="23"/>
    </location>
</feature>
<keyword evidence="4" id="KW-1185">Reference proteome</keyword>
<dbReference type="Gene3D" id="2.130.10.10">
    <property type="entry name" value="YVTN repeat-like/Quinoprotein amine dehydrogenase"/>
    <property type="match status" value="1"/>
</dbReference>
<dbReference type="InterPro" id="IPR015943">
    <property type="entry name" value="WD40/YVTN_repeat-like_dom_sf"/>
</dbReference>
<dbReference type="EMBL" id="MDYQ01000207">
    <property type="protein sequence ID" value="PRP78859.1"/>
    <property type="molecule type" value="Genomic_DNA"/>
</dbReference>
<reference evidence="3 4" key="1">
    <citation type="journal article" date="2018" name="Genome Biol. Evol.">
        <title>Multiple Roots of Fruiting Body Formation in Amoebozoa.</title>
        <authorList>
            <person name="Hillmann F."/>
            <person name="Forbes G."/>
            <person name="Novohradska S."/>
            <person name="Ferling I."/>
            <person name="Riege K."/>
            <person name="Groth M."/>
            <person name="Westermann M."/>
            <person name="Marz M."/>
            <person name="Spaller T."/>
            <person name="Winckler T."/>
            <person name="Schaap P."/>
            <person name="Glockner G."/>
        </authorList>
    </citation>
    <scope>NUCLEOTIDE SEQUENCE [LARGE SCALE GENOMIC DNA]</scope>
    <source>
        <strain evidence="3 4">Jena</strain>
    </source>
</reference>